<evidence type="ECO:0000313" key="1">
    <source>
        <dbReference type="EMBL" id="JAH40339.1"/>
    </source>
</evidence>
<dbReference type="AlphaFoldDB" id="A0A0E9SG47"/>
<proteinExistence type="predicted"/>
<name>A0A0E9SG47_ANGAN</name>
<reference evidence="1" key="2">
    <citation type="journal article" date="2015" name="Fish Shellfish Immunol.">
        <title>Early steps in the European eel (Anguilla anguilla)-Vibrio vulnificus interaction in the gills: Role of the RtxA13 toxin.</title>
        <authorList>
            <person name="Callol A."/>
            <person name="Pajuelo D."/>
            <person name="Ebbesson L."/>
            <person name="Teles M."/>
            <person name="MacKenzie S."/>
            <person name="Amaro C."/>
        </authorList>
    </citation>
    <scope>NUCLEOTIDE SEQUENCE</scope>
</reference>
<accession>A0A0E9SG47</accession>
<protein>
    <submittedName>
        <fullName evidence="1">Uncharacterized protein</fullName>
    </submittedName>
</protein>
<sequence>MRFGFCWDHRDTLFYFINPHTQAA</sequence>
<dbReference type="EMBL" id="GBXM01068238">
    <property type="protein sequence ID" value="JAH40339.1"/>
    <property type="molecule type" value="Transcribed_RNA"/>
</dbReference>
<organism evidence="1">
    <name type="scientific">Anguilla anguilla</name>
    <name type="common">European freshwater eel</name>
    <name type="synonym">Muraena anguilla</name>
    <dbReference type="NCBI Taxonomy" id="7936"/>
    <lineage>
        <taxon>Eukaryota</taxon>
        <taxon>Metazoa</taxon>
        <taxon>Chordata</taxon>
        <taxon>Craniata</taxon>
        <taxon>Vertebrata</taxon>
        <taxon>Euteleostomi</taxon>
        <taxon>Actinopterygii</taxon>
        <taxon>Neopterygii</taxon>
        <taxon>Teleostei</taxon>
        <taxon>Anguilliformes</taxon>
        <taxon>Anguillidae</taxon>
        <taxon>Anguilla</taxon>
    </lineage>
</organism>
<reference evidence="1" key="1">
    <citation type="submission" date="2014-11" db="EMBL/GenBank/DDBJ databases">
        <authorList>
            <person name="Amaro Gonzalez C."/>
        </authorList>
    </citation>
    <scope>NUCLEOTIDE SEQUENCE</scope>
</reference>